<dbReference type="InterPro" id="IPR023997">
    <property type="entry name" value="TonB-dep_OMP_SusC/RagA_CS"/>
</dbReference>
<dbReference type="SUPFAM" id="SSF49464">
    <property type="entry name" value="Carboxypeptidase regulatory domain-like"/>
    <property type="match status" value="1"/>
</dbReference>
<evidence type="ECO:0000256" key="7">
    <source>
        <dbReference type="PROSITE-ProRule" id="PRU01360"/>
    </source>
</evidence>
<comment type="similarity">
    <text evidence="7 8">Belongs to the TonB-dependent receptor family.</text>
</comment>
<gene>
    <name evidence="12" type="ORF">SAMN04488121_105177</name>
</gene>
<dbReference type="PANTHER" id="PTHR30069">
    <property type="entry name" value="TONB-DEPENDENT OUTER MEMBRANE RECEPTOR"/>
    <property type="match status" value="1"/>
</dbReference>
<keyword evidence="6 7" id="KW-0998">Cell outer membrane</keyword>
<evidence type="ECO:0000256" key="4">
    <source>
        <dbReference type="ARBA" id="ARBA00023004"/>
    </source>
</evidence>
<name>A0A1G7VM10_CHIFI</name>
<dbReference type="InterPro" id="IPR011662">
    <property type="entry name" value="Secretin/TonB_short_N"/>
</dbReference>
<accession>A0A1G7VM10</accession>
<dbReference type="InterPro" id="IPR000531">
    <property type="entry name" value="Beta-barrel_TonB"/>
</dbReference>
<evidence type="ECO:0000259" key="10">
    <source>
        <dbReference type="Pfam" id="PF07660"/>
    </source>
</evidence>
<dbReference type="InterPro" id="IPR037066">
    <property type="entry name" value="Plug_dom_sf"/>
</dbReference>
<dbReference type="Gene3D" id="2.170.130.10">
    <property type="entry name" value="TonB-dependent receptor, plug domain"/>
    <property type="match status" value="1"/>
</dbReference>
<dbReference type="Proteomes" id="UP000199045">
    <property type="component" value="Unassembled WGS sequence"/>
</dbReference>
<dbReference type="InterPro" id="IPR023996">
    <property type="entry name" value="TonB-dep_OMP_SusC/RagA"/>
</dbReference>
<keyword evidence="2" id="KW-0406">Ion transport</keyword>
<evidence type="ECO:0000256" key="8">
    <source>
        <dbReference type="RuleBase" id="RU003357"/>
    </source>
</evidence>
<dbReference type="GO" id="GO:0044718">
    <property type="term" value="P:siderophore transmembrane transport"/>
    <property type="evidence" value="ECO:0007669"/>
    <property type="project" value="TreeGrafter"/>
</dbReference>
<dbReference type="NCBIfam" id="TIGR04057">
    <property type="entry name" value="SusC_RagA_signa"/>
    <property type="match status" value="1"/>
</dbReference>
<keyword evidence="5 7" id="KW-0472">Membrane</keyword>
<dbReference type="PROSITE" id="PS52016">
    <property type="entry name" value="TONB_DEPENDENT_REC_3"/>
    <property type="match status" value="1"/>
</dbReference>
<organism evidence="12 13">
    <name type="scientific">Chitinophaga filiformis</name>
    <name type="common">Myxococcus filiformis</name>
    <name type="synonym">Flexibacter filiformis</name>
    <dbReference type="NCBI Taxonomy" id="104663"/>
    <lineage>
        <taxon>Bacteria</taxon>
        <taxon>Pseudomonadati</taxon>
        <taxon>Bacteroidota</taxon>
        <taxon>Chitinophagia</taxon>
        <taxon>Chitinophagales</taxon>
        <taxon>Chitinophagaceae</taxon>
        <taxon>Chitinophaga</taxon>
    </lineage>
</organism>
<dbReference type="InterPro" id="IPR012910">
    <property type="entry name" value="Plug_dom"/>
</dbReference>
<dbReference type="NCBIfam" id="TIGR04056">
    <property type="entry name" value="OMP_RagA_SusC"/>
    <property type="match status" value="1"/>
</dbReference>
<keyword evidence="2" id="KW-0410">Iron transport</keyword>
<evidence type="ECO:0000256" key="5">
    <source>
        <dbReference type="ARBA" id="ARBA00023136"/>
    </source>
</evidence>
<keyword evidence="7" id="KW-0812">Transmembrane</keyword>
<dbReference type="InterPro" id="IPR039426">
    <property type="entry name" value="TonB-dep_rcpt-like"/>
</dbReference>
<evidence type="ECO:0000256" key="3">
    <source>
        <dbReference type="ARBA" id="ARBA00022729"/>
    </source>
</evidence>
<keyword evidence="8" id="KW-0798">TonB box</keyword>
<dbReference type="Pfam" id="PF07660">
    <property type="entry name" value="STN"/>
    <property type="match status" value="1"/>
</dbReference>
<feature type="domain" description="Secretin/TonB short N-terminal" evidence="10">
    <location>
        <begin position="69"/>
        <end position="117"/>
    </location>
</feature>
<dbReference type="Pfam" id="PF13715">
    <property type="entry name" value="CarbopepD_reg_2"/>
    <property type="match status" value="1"/>
</dbReference>
<dbReference type="STRING" id="104663.SAMN04488121_105177"/>
<dbReference type="GO" id="GO:0015344">
    <property type="term" value="F:siderophore uptake transmembrane transporter activity"/>
    <property type="evidence" value="ECO:0007669"/>
    <property type="project" value="TreeGrafter"/>
</dbReference>
<dbReference type="Gene3D" id="3.55.50.30">
    <property type="match status" value="1"/>
</dbReference>
<comment type="subcellular location">
    <subcellularLocation>
        <location evidence="7">Cell outer membrane</location>
        <topology evidence="7">Multi-pass membrane protein</topology>
    </subcellularLocation>
</comment>
<feature type="domain" description="TonB-dependent receptor-like beta-barrel" evidence="9">
    <location>
        <begin position="517"/>
        <end position="1087"/>
    </location>
</feature>
<keyword evidence="7" id="KW-1134">Transmembrane beta strand</keyword>
<protein>
    <submittedName>
        <fullName evidence="12">TonB-linked outer membrane protein, SusC/RagA family</fullName>
    </submittedName>
</protein>
<dbReference type="Gene3D" id="2.60.40.1120">
    <property type="entry name" value="Carboxypeptidase-like, regulatory domain"/>
    <property type="match status" value="1"/>
</dbReference>
<reference evidence="12 13" key="1">
    <citation type="submission" date="2016-10" db="EMBL/GenBank/DDBJ databases">
        <authorList>
            <person name="de Groot N.N."/>
        </authorList>
    </citation>
    <scope>NUCLEOTIDE SEQUENCE [LARGE SCALE GENOMIC DNA]</scope>
    <source>
        <strain evidence="12 13">DSM 527</strain>
    </source>
</reference>
<evidence type="ECO:0000256" key="6">
    <source>
        <dbReference type="ARBA" id="ARBA00023237"/>
    </source>
</evidence>
<dbReference type="AlphaFoldDB" id="A0A1G7VM10"/>
<dbReference type="Pfam" id="PF00593">
    <property type="entry name" value="TonB_dep_Rec_b-barrel"/>
    <property type="match status" value="1"/>
</dbReference>
<evidence type="ECO:0000313" key="13">
    <source>
        <dbReference type="Proteomes" id="UP000199045"/>
    </source>
</evidence>
<dbReference type="InterPro" id="IPR008969">
    <property type="entry name" value="CarboxyPept-like_regulatory"/>
</dbReference>
<sequence>MHLNFSGRAFCAQTPLPAKIVTVMKLTTFLLLVVCLQISAKGVSQQISISEKKAPLKKVLRQVARQAGISIVYDETLLATASPVTIDIKNATVKEVLDICLSNQPFAYTIDGARIIVKSLPGDKPAADTTINVTGRVTDEKGEPVPGVSVRVKNSSIGTATDPDGRFKLKAPAEGSLVFSALGFATYTQAVGNGNLSIRLKGSETSLTETVVVGYGVQKKSVVTGAITSVRASDLESQSITRVESALQGRTSGVTIASSSGQPGSGSSVRVRGITTFNNNDPLWVVDGVVVDNGGIGYLNQYDIESIEVLKDAASQAIYGARAAAGVILVTTKKGKAGKLSVNYNGYYGTSAPARKLKLLNATQYATLVNEASMAGGEGIKYANPQSLGQGTDWQAQIFNNNAIRQNHEISVSGGSEKSTFYSSFGYLNQEGIVASDISKYQRINFRLNSTHKLSEWVTFGQNVGYAYDKSIGLGNTNSEFGGPLASAINLDPITPVTITDPAVAATYDPRVPKDANGNYYGLSNAVFQEITNPLAYIATRKDNRYNWSHNIVGNAYLEVSPIKGLKLRSTLGSKIAFWGSETFTPISYLNSSTISSRNNFNRGYNNGFNWNVENTVSYTKAFNKHNVTLLVGQGAYVDNHTRSSSVTFYDLPVTSLKDASLKYSVQPSQKDASGSESSDHKLSSLFARVNYNYNEKYLAEAIVRRDGSSRFGANKKYGIFPSFSLGWVASSEGFLSGNEIINFLKVRGGYGVVGNDNIGDLLFLSTVGGGRNYSFGTGDSYVVGNSPNAPPNPDLKWESTSQTNIGFEATVLNDITVSFDLFRKATKDILQYPRIPFYVGAISNPAANVADMENKGVELELGYRKKFGDVNFAINGNVSYLKNKVTNLGRNIAYLSGGESIQSTSKPITRTAVGQAYSSFFGFQTNGIFQTQQEVDAYVNKDGTKIQPGAVPGDFRWVDLDGNGKIEYEGDRKFLGNPTPSWTYGFTVNSGYKGFDLVLFVQGAAGNKIFQGLRRLDIPTANWQTKALGRWTGPGTSNDYPRLTTKPGNDNNNFTNPSNFYLESGNYARIKSLQIGYNLPASLLKKAYIEKFRVYLMSENLLTLTKYSGYDPEIGGGVFSIDRGIYPQARSFMVGVNATF</sequence>
<dbReference type="EMBL" id="FNBN01000005">
    <property type="protein sequence ID" value="SDG60825.1"/>
    <property type="molecule type" value="Genomic_DNA"/>
</dbReference>
<keyword evidence="4" id="KW-0408">Iron</keyword>
<dbReference type="Pfam" id="PF07715">
    <property type="entry name" value="Plug"/>
    <property type="match status" value="1"/>
</dbReference>
<feature type="domain" description="TonB-dependent receptor plug" evidence="11">
    <location>
        <begin position="221"/>
        <end position="327"/>
    </location>
</feature>
<dbReference type="GO" id="GO:0009279">
    <property type="term" value="C:cell outer membrane"/>
    <property type="evidence" value="ECO:0007669"/>
    <property type="project" value="UniProtKB-SubCell"/>
</dbReference>
<keyword evidence="3" id="KW-0732">Signal</keyword>
<evidence type="ECO:0000256" key="2">
    <source>
        <dbReference type="ARBA" id="ARBA00022496"/>
    </source>
</evidence>
<dbReference type="PANTHER" id="PTHR30069:SF29">
    <property type="entry name" value="HEMOGLOBIN AND HEMOGLOBIN-HAPTOGLOBIN-BINDING PROTEIN 1-RELATED"/>
    <property type="match status" value="1"/>
</dbReference>
<evidence type="ECO:0000313" key="12">
    <source>
        <dbReference type="EMBL" id="SDG60825.1"/>
    </source>
</evidence>
<keyword evidence="1 7" id="KW-0813">Transport</keyword>
<evidence type="ECO:0000256" key="1">
    <source>
        <dbReference type="ARBA" id="ARBA00022448"/>
    </source>
</evidence>
<dbReference type="SUPFAM" id="SSF56935">
    <property type="entry name" value="Porins"/>
    <property type="match status" value="1"/>
</dbReference>
<evidence type="ECO:0000259" key="11">
    <source>
        <dbReference type="Pfam" id="PF07715"/>
    </source>
</evidence>
<proteinExistence type="inferred from homology"/>
<evidence type="ECO:0000259" key="9">
    <source>
        <dbReference type="Pfam" id="PF00593"/>
    </source>
</evidence>